<reference evidence="1" key="1">
    <citation type="journal article" date="2015" name="PeerJ">
        <title>First genomic representation of candidate bacterial phylum KSB3 points to enhanced environmental sensing as a trigger of wastewater bulking.</title>
        <authorList>
            <person name="Sekiguchi Y."/>
            <person name="Ohashi A."/>
            <person name="Parks D.H."/>
            <person name="Yamauchi T."/>
            <person name="Tyson G.W."/>
            <person name="Hugenholtz P."/>
        </authorList>
    </citation>
    <scope>NUCLEOTIDE SEQUENCE [LARGE SCALE GENOMIC DNA]</scope>
</reference>
<protein>
    <submittedName>
        <fullName evidence="1">Uncharacterized protein</fullName>
    </submittedName>
</protein>
<gene>
    <name evidence="1" type="ORF">U27_00965</name>
</gene>
<organism evidence="1">
    <name type="scientific">Vecturithrix granuli</name>
    <dbReference type="NCBI Taxonomy" id="1499967"/>
    <lineage>
        <taxon>Bacteria</taxon>
        <taxon>Candidatus Moduliflexota</taxon>
        <taxon>Candidatus Vecturitrichia</taxon>
        <taxon>Candidatus Vecturitrichales</taxon>
        <taxon>Candidatus Vecturitrichaceae</taxon>
        <taxon>Candidatus Vecturithrix</taxon>
    </lineage>
</organism>
<dbReference type="EMBL" id="DF820476">
    <property type="protein sequence ID" value="GAK61067.1"/>
    <property type="molecule type" value="Genomic_DNA"/>
</dbReference>
<evidence type="ECO:0000313" key="1">
    <source>
        <dbReference type="EMBL" id="GAK61067.1"/>
    </source>
</evidence>
<keyword evidence="2" id="KW-1185">Reference proteome</keyword>
<dbReference type="AlphaFoldDB" id="A0A081C912"/>
<name>A0A081C912_VECG1</name>
<evidence type="ECO:0000313" key="2">
    <source>
        <dbReference type="Proteomes" id="UP000030661"/>
    </source>
</evidence>
<accession>A0A081C912</accession>
<proteinExistence type="predicted"/>
<dbReference type="Proteomes" id="UP000030661">
    <property type="component" value="Unassembled WGS sequence"/>
</dbReference>
<dbReference type="STRING" id="1499967.U27_00965"/>
<dbReference type="HOGENOM" id="CLU_3180544_0_0_0"/>
<sequence>MKTNLRTVPDTNVVIAAQNASVTSPNKEYLYCKLLTAIIHLKSVIH</sequence>